<dbReference type="PANTHER" id="PTHR43020">
    <property type="entry name" value="CDK5 REGULATORY SUBUNIT-ASSOCIATED PROTEIN 1"/>
    <property type="match status" value="1"/>
</dbReference>
<dbReference type="SFLD" id="SFLDG01061">
    <property type="entry name" value="methylthiotransferase"/>
    <property type="match status" value="1"/>
</dbReference>
<dbReference type="PANTHER" id="PTHR43020:SF2">
    <property type="entry name" value="MITOCHONDRIAL TRNA METHYLTHIOTRANSFERASE CDK5RAP1"/>
    <property type="match status" value="1"/>
</dbReference>
<keyword evidence="8 11" id="KW-0408">Iron</keyword>
<sequence length="480" mass="55524">MKRKDYLMPDLKLEKKRSSKKDNETAYRDFQMSLEANRLGQDKKYYVKTYGCQANVRDGESLSGMLEMMGFTYAEVPEKADVILFNTCAIRRAAEEKVMAEIGNLKYLKKEKPNIIFVLCGCMAQEKDVVEELLQKHPQLDLIFGTHNLYRFPALLQEVMVKKIQKVEVYSQEGEVVESLPVKRSMSSKGFVNIMYGCDKFCTYCIVPYTRGKERSRRMKDILEEVSALKKSGRKEVVLLGQNVNAYGKDLHMEDGFTDLLRAISDTGIERIRFYTSHPRDYRSSLIDLMAERKNIMPFLHFPVQSGSNEILKRMARGYTVEHYISLYDEMMKKIPNMTFTTDIIVGFPGESDEDFEKTMNLVEHCQYDMAYTFLYSPRVGTPAASMTDSISKEVKKARLQRLNQRLREIAAKKNKVYLGRIVRVLCEGISKKNEKIYAGYTEDNKLVNFSCPWNCMDEIVDVEITETHSYTLNGRVLEK</sequence>
<evidence type="ECO:0000313" key="15">
    <source>
        <dbReference type="EMBL" id="EFC06072.1"/>
    </source>
</evidence>
<dbReference type="EMBL" id="ADFR01000002">
    <property type="protein sequence ID" value="EFC06072.1"/>
    <property type="molecule type" value="Genomic_DNA"/>
</dbReference>
<dbReference type="InterPro" id="IPR020612">
    <property type="entry name" value="Methylthiotransferase_CS"/>
</dbReference>
<reference evidence="16" key="1">
    <citation type="submission" date="2009-12" db="EMBL/GenBank/DDBJ databases">
        <title>Sequence of Clostridiales genomosp. BVAB3 str. UPII9-5.</title>
        <authorList>
            <person name="Madupu R."/>
            <person name="Durkin A.S."/>
            <person name="Torralba M."/>
            <person name="Methe B."/>
            <person name="Sutton G.G."/>
            <person name="Strausberg R.L."/>
            <person name="Nelson K.E."/>
        </authorList>
    </citation>
    <scope>NUCLEOTIDE SEQUENCE [LARGE SCALE GENOMIC DNA]</scope>
    <source>
        <strain evidence="16">W1219</strain>
    </source>
</reference>
<feature type="binding site" evidence="11">
    <location>
        <position position="198"/>
    </location>
    <ligand>
        <name>[4Fe-4S] cluster</name>
        <dbReference type="ChEBI" id="CHEBI:49883"/>
        <label>2</label>
        <note>4Fe-4S-S-AdoMet</note>
    </ligand>
</feature>
<dbReference type="PROSITE" id="PS51918">
    <property type="entry name" value="RADICAL_SAM"/>
    <property type="match status" value="1"/>
</dbReference>
<feature type="binding site" evidence="11">
    <location>
        <position position="205"/>
    </location>
    <ligand>
        <name>[4Fe-4S] cluster</name>
        <dbReference type="ChEBI" id="CHEBI:49883"/>
        <label>2</label>
        <note>4Fe-4S-S-AdoMet</note>
    </ligand>
</feature>
<dbReference type="Pfam" id="PF01938">
    <property type="entry name" value="TRAM"/>
    <property type="match status" value="1"/>
</dbReference>
<dbReference type="Pfam" id="PF00919">
    <property type="entry name" value="UPF0004"/>
    <property type="match status" value="1"/>
</dbReference>
<dbReference type="NCBIfam" id="TIGR01574">
    <property type="entry name" value="miaB-methiolase"/>
    <property type="match status" value="1"/>
</dbReference>
<evidence type="ECO:0000256" key="2">
    <source>
        <dbReference type="ARBA" id="ARBA00022485"/>
    </source>
</evidence>
<dbReference type="Gene3D" id="3.40.50.12160">
    <property type="entry name" value="Methylthiotransferase, N-terminal domain"/>
    <property type="match status" value="1"/>
</dbReference>
<keyword evidence="6 11" id="KW-0819">tRNA processing</keyword>
<evidence type="ECO:0000256" key="6">
    <source>
        <dbReference type="ARBA" id="ARBA00022694"/>
    </source>
</evidence>
<keyword evidence="2 11" id="KW-0004">4Fe-4S</keyword>
<dbReference type="GO" id="GO:0051539">
    <property type="term" value="F:4 iron, 4 sulfur cluster binding"/>
    <property type="evidence" value="ECO:0007669"/>
    <property type="project" value="UniProtKB-UniRule"/>
</dbReference>
<dbReference type="InterPro" id="IPR007197">
    <property type="entry name" value="rSAM"/>
</dbReference>
<dbReference type="SMART" id="SM00729">
    <property type="entry name" value="Elp3"/>
    <property type="match status" value="1"/>
</dbReference>
<dbReference type="eggNOG" id="COG0621">
    <property type="taxonomic scope" value="Bacteria"/>
</dbReference>
<comment type="subcellular location">
    <subcellularLocation>
        <location evidence="11">Cytoplasm</location>
    </subcellularLocation>
</comment>
<dbReference type="CDD" id="cd01335">
    <property type="entry name" value="Radical_SAM"/>
    <property type="match status" value="1"/>
</dbReference>
<evidence type="ECO:0000313" key="16">
    <source>
        <dbReference type="Proteomes" id="UP000005017"/>
    </source>
</evidence>
<evidence type="ECO:0000256" key="4">
    <source>
        <dbReference type="ARBA" id="ARBA00022679"/>
    </source>
</evidence>
<dbReference type="SFLD" id="SFLDS00029">
    <property type="entry name" value="Radical_SAM"/>
    <property type="match status" value="1"/>
</dbReference>
<comment type="cofactor">
    <cofactor evidence="11">
        <name>[4Fe-4S] cluster</name>
        <dbReference type="ChEBI" id="CHEBI:49883"/>
    </cofactor>
    <text evidence="11">Binds 2 [4Fe-4S] clusters. One cluster is coordinated with 3 cysteines and an exchangeable S-adenosyl-L-methionine.</text>
</comment>
<evidence type="ECO:0000256" key="8">
    <source>
        <dbReference type="ARBA" id="ARBA00023004"/>
    </source>
</evidence>
<dbReference type="InterPro" id="IPR038135">
    <property type="entry name" value="Methylthiotransferase_N_sf"/>
</dbReference>
<dbReference type="FunFam" id="3.80.30.20:FF:000001">
    <property type="entry name" value="tRNA-2-methylthio-N(6)-dimethylallyladenosine synthase 2"/>
    <property type="match status" value="1"/>
</dbReference>
<dbReference type="Pfam" id="PF04055">
    <property type="entry name" value="Radical_SAM"/>
    <property type="match status" value="1"/>
</dbReference>
<evidence type="ECO:0000256" key="9">
    <source>
        <dbReference type="ARBA" id="ARBA00023014"/>
    </source>
</evidence>
<comment type="similarity">
    <text evidence="11">Belongs to the methylthiotransferase family. MiaB subfamily.</text>
</comment>
<feature type="binding site" evidence="11">
    <location>
        <position position="52"/>
    </location>
    <ligand>
        <name>[4Fe-4S] cluster</name>
        <dbReference type="ChEBI" id="CHEBI:49883"/>
        <label>1</label>
    </ligand>
</feature>
<dbReference type="InterPro" id="IPR005839">
    <property type="entry name" value="Methylthiotransferase"/>
</dbReference>
<feature type="domain" description="MTTase N-terminal" evidence="13">
    <location>
        <begin position="43"/>
        <end position="161"/>
    </location>
</feature>
<dbReference type="InterPro" id="IPR002792">
    <property type="entry name" value="TRAM_dom"/>
</dbReference>
<comment type="function">
    <text evidence="1 11">Catalyzes the methylthiolation of N6-(dimethylallyl)adenosine (i(6)A), leading to the formation of 2-methylthio-N6-(dimethylallyl)adenosine (ms(2)i(6)A) at position 37 in tRNAs that read codons beginning with uridine.</text>
</comment>
<proteinExistence type="inferred from homology"/>
<dbReference type="STRING" id="679192.HMPREF9013_0764"/>
<dbReference type="SFLD" id="SFLDG01082">
    <property type="entry name" value="B12-binding_domain_containing"/>
    <property type="match status" value="1"/>
</dbReference>
<evidence type="ECO:0000256" key="11">
    <source>
        <dbReference type="HAMAP-Rule" id="MF_01864"/>
    </source>
</evidence>
<evidence type="ECO:0000256" key="5">
    <source>
        <dbReference type="ARBA" id="ARBA00022691"/>
    </source>
</evidence>
<dbReference type="GO" id="GO:0005829">
    <property type="term" value="C:cytosol"/>
    <property type="evidence" value="ECO:0007669"/>
    <property type="project" value="TreeGrafter"/>
</dbReference>
<dbReference type="GO" id="GO:0035597">
    <property type="term" value="F:tRNA-2-methylthio-N(6)-dimethylallyladenosine(37) synthase activity"/>
    <property type="evidence" value="ECO:0007669"/>
    <property type="project" value="UniProtKB-EC"/>
</dbReference>
<dbReference type="GO" id="GO:0046872">
    <property type="term" value="F:metal ion binding"/>
    <property type="evidence" value="ECO:0007669"/>
    <property type="project" value="UniProtKB-KW"/>
</dbReference>
<comment type="caution">
    <text evidence="15">The sequence shown here is derived from an EMBL/GenBank/DDBJ whole genome shotgun (WGS) entry which is preliminary data.</text>
</comment>
<dbReference type="InterPro" id="IPR006463">
    <property type="entry name" value="MiaB_methiolase"/>
</dbReference>
<comment type="catalytic activity">
    <reaction evidence="11">
        <text>N(6)-dimethylallyladenosine(37) in tRNA + (sulfur carrier)-SH + AH2 + 2 S-adenosyl-L-methionine = 2-methylsulfanyl-N(6)-dimethylallyladenosine(37) in tRNA + (sulfur carrier)-H + 5'-deoxyadenosine + L-methionine + A + S-adenosyl-L-homocysteine + 2 H(+)</text>
        <dbReference type="Rhea" id="RHEA:37067"/>
        <dbReference type="Rhea" id="RHEA-COMP:10375"/>
        <dbReference type="Rhea" id="RHEA-COMP:10376"/>
        <dbReference type="Rhea" id="RHEA-COMP:14737"/>
        <dbReference type="Rhea" id="RHEA-COMP:14739"/>
        <dbReference type="ChEBI" id="CHEBI:13193"/>
        <dbReference type="ChEBI" id="CHEBI:15378"/>
        <dbReference type="ChEBI" id="CHEBI:17319"/>
        <dbReference type="ChEBI" id="CHEBI:17499"/>
        <dbReference type="ChEBI" id="CHEBI:29917"/>
        <dbReference type="ChEBI" id="CHEBI:57844"/>
        <dbReference type="ChEBI" id="CHEBI:57856"/>
        <dbReference type="ChEBI" id="CHEBI:59789"/>
        <dbReference type="ChEBI" id="CHEBI:64428"/>
        <dbReference type="ChEBI" id="CHEBI:74415"/>
        <dbReference type="ChEBI" id="CHEBI:74417"/>
        <dbReference type="EC" id="2.8.4.3"/>
    </reaction>
</comment>
<evidence type="ECO:0000256" key="3">
    <source>
        <dbReference type="ARBA" id="ARBA00022490"/>
    </source>
</evidence>
<feature type="binding site" evidence="11">
    <location>
        <position position="88"/>
    </location>
    <ligand>
        <name>[4Fe-4S] cluster</name>
        <dbReference type="ChEBI" id="CHEBI:49883"/>
        <label>1</label>
    </ligand>
</feature>
<dbReference type="PROSITE" id="PS51449">
    <property type="entry name" value="MTTASE_N"/>
    <property type="match status" value="1"/>
</dbReference>
<dbReference type="Gene3D" id="3.80.30.20">
    <property type="entry name" value="tm_1862 like domain"/>
    <property type="match status" value="1"/>
</dbReference>
<dbReference type="FunFam" id="3.40.50.12160:FF:000006">
    <property type="entry name" value="tRNA-2-methylthio-N(6)-dimethylallyladenosine synthase"/>
    <property type="match status" value="1"/>
</dbReference>
<evidence type="ECO:0000256" key="10">
    <source>
        <dbReference type="ARBA" id="ARBA00033765"/>
    </source>
</evidence>
<evidence type="ECO:0000256" key="7">
    <source>
        <dbReference type="ARBA" id="ARBA00022723"/>
    </source>
</evidence>
<organism evidence="15 16">
    <name type="scientific">Bulleidia extructa W1219</name>
    <dbReference type="NCBI Taxonomy" id="679192"/>
    <lineage>
        <taxon>Bacteria</taxon>
        <taxon>Bacillati</taxon>
        <taxon>Bacillota</taxon>
        <taxon>Erysipelotrichia</taxon>
        <taxon>Erysipelotrichales</taxon>
        <taxon>Erysipelotrichaceae</taxon>
        <taxon>Bulleidia</taxon>
    </lineage>
</organism>
<dbReference type="PROSITE" id="PS50926">
    <property type="entry name" value="TRAM"/>
    <property type="match status" value="1"/>
</dbReference>
<dbReference type="InterPro" id="IPR006638">
    <property type="entry name" value="Elp3/MiaA/NifB-like_rSAM"/>
</dbReference>
<keyword evidence="4 11" id="KW-0808">Transferase</keyword>
<feature type="domain" description="Radical SAM core" evidence="14">
    <location>
        <begin position="184"/>
        <end position="413"/>
    </location>
</feature>
<gene>
    <name evidence="11 15" type="primary">miaB</name>
    <name evidence="15" type="ORF">HMPREF9013_0764</name>
</gene>
<accession>D2MLZ6</accession>
<feature type="domain" description="TRAM" evidence="12">
    <location>
        <begin position="416"/>
        <end position="479"/>
    </location>
</feature>
<evidence type="ECO:0000256" key="1">
    <source>
        <dbReference type="ARBA" id="ARBA00003234"/>
    </source>
</evidence>
<dbReference type="InterPro" id="IPR013848">
    <property type="entry name" value="Methylthiotransferase_N"/>
</dbReference>
<keyword evidence="5 11" id="KW-0949">S-adenosyl-L-methionine</keyword>
<dbReference type="SUPFAM" id="SSF102114">
    <property type="entry name" value="Radical SAM enzymes"/>
    <property type="match status" value="1"/>
</dbReference>
<dbReference type="InterPro" id="IPR058240">
    <property type="entry name" value="rSAM_sf"/>
</dbReference>
<keyword evidence="7 11" id="KW-0479">Metal-binding</keyword>
<dbReference type="PROSITE" id="PS01278">
    <property type="entry name" value="MTTASE_RADICAL"/>
    <property type="match status" value="1"/>
</dbReference>
<protein>
    <recommendedName>
        <fullName evidence="10 11">tRNA-2-methylthio-N(6)-dimethylallyladenosine synthase</fullName>
        <ecNumber evidence="10 11">2.8.4.3</ecNumber>
    </recommendedName>
    <alternativeName>
        <fullName evidence="11">(Dimethylallyl)adenosine tRNA methylthiotransferase MiaB</fullName>
    </alternativeName>
    <alternativeName>
        <fullName evidence="11">tRNA-i(6)A37 methylthiotransferase</fullName>
    </alternativeName>
</protein>
<feature type="binding site" evidence="11">
    <location>
        <position position="122"/>
    </location>
    <ligand>
        <name>[4Fe-4S] cluster</name>
        <dbReference type="ChEBI" id="CHEBI:49883"/>
        <label>1</label>
    </ligand>
</feature>
<keyword evidence="3 11" id="KW-0963">Cytoplasm</keyword>
<dbReference type="AlphaFoldDB" id="D2MLZ6"/>
<dbReference type="NCBIfam" id="TIGR00089">
    <property type="entry name" value="MiaB/RimO family radical SAM methylthiotransferase"/>
    <property type="match status" value="1"/>
</dbReference>
<keyword evidence="16" id="KW-1185">Reference proteome</keyword>
<dbReference type="Proteomes" id="UP000005017">
    <property type="component" value="Unassembled WGS sequence"/>
</dbReference>
<dbReference type="SFLD" id="SFLDF00273">
    <property type="entry name" value="(dimethylallyl)adenosine_tRNA"/>
    <property type="match status" value="1"/>
</dbReference>
<feature type="binding site" evidence="11">
    <location>
        <position position="202"/>
    </location>
    <ligand>
        <name>[4Fe-4S] cluster</name>
        <dbReference type="ChEBI" id="CHEBI:49883"/>
        <label>2</label>
        <note>4Fe-4S-S-AdoMet</note>
    </ligand>
</feature>
<evidence type="ECO:0000259" key="12">
    <source>
        <dbReference type="PROSITE" id="PS50926"/>
    </source>
</evidence>
<evidence type="ECO:0000259" key="14">
    <source>
        <dbReference type="PROSITE" id="PS51918"/>
    </source>
</evidence>
<dbReference type="EC" id="2.8.4.3" evidence="10 11"/>
<dbReference type="InterPro" id="IPR023404">
    <property type="entry name" value="rSAM_horseshoe"/>
</dbReference>
<dbReference type="OrthoDB" id="9805215at2"/>
<keyword evidence="9 11" id="KW-0411">Iron-sulfur</keyword>
<dbReference type="HAMAP" id="MF_01864">
    <property type="entry name" value="tRNA_metthiotr_MiaB"/>
    <property type="match status" value="1"/>
</dbReference>
<dbReference type="RefSeq" id="WP_006626417.1">
    <property type="nucleotide sequence ID" value="NZ_ADFR01000002.1"/>
</dbReference>
<comment type="subunit">
    <text evidence="11">Monomer.</text>
</comment>
<evidence type="ECO:0000259" key="13">
    <source>
        <dbReference type="PROSITE" id="PS51449"/>
    </source>
</evidence>
<name>D2MLZ6_9FIRM</name>